<evidence type="ECO:0000313" key="2">
    <source>
        <dbReference type="EMBL" id="KAL3806931.1"/>
    </source>
</evidence>
<protein>
    <submittedName>
        <fullName evidence="2">Uncharacterized protein</fullName>
    </submittedName>
</protein>
<evidence type="ECO:0000256" key="1">
    <source>
        <dbReference type="SAM" id="MobiDB-lite"/>
    </source>
</evidence>
<dbReference type="AlphaFoldDB" id="A0ABD3R6U7"/>
<dbReference type="Proteomes" id="UP001530377">
    <property type="component" value="Unassembled WGS sequence"/>
</dbReference>
<accession>A0ABD3R6U7</accession>
<sequence length="177" mass="19150">MAPAGIRHTHTTGPVLARSSERIETPCDRHRRRSGGGEDVSRGTTADDATILERNGSDDGSTEAGPSGGTSERTTRLPAILVEITNSPPGLPAGWTSKTYERARRTTGSSRGGRNRFKKFYSPNNNISFRSMKSCKIFIEILEEQKGADGKWNGLPMPTGGCEMAAMAEFKARGHKL</sequence>
<feature type="region of interest" description="Disordered" evidence="1">
    <location>
        <begin position="1"/>
        <end position="114"/>
    </location>
</feature>
<keyword evidence="3" id="KW-1185">Reference proteome</keyword>
<proteinExistence type="predicted"/>
<name>A0ABD3R6U7_9STRA</name>
<comment type="caution">
    <text evidence="2">The sequence shown here is derived from an EMBL/GenBank/DDBJ whole genome shotgun (WGS) entry which is preliminary data.</text>
</comment>
<dbReference type="EMBL" id="JALLPB020000701">
    <property type="protein sequence ID" value="KAL3806931.1"/>
    <property type="molecule type" value="Genomic_DNA"/>
</dbReference>
<organism evidence="2 3">
    <name type="scientific">Cyclostephanos tholiformis</name>
    <dbReference type="NCBI Taxonomy" id="382380"/>
    <lineage>
        <taxon>Eukaryota</taxon>
        <taxon>Sar</taxon>
        <taxon>Stramenopiles</taxon>
        <taxon>Ochrophyta</taxon>
        <taxon>Bacillariophyta</taxon>
        <taxon>Coscinodiscophyceae</taxon>
        <taxon>Thalassiosirophycidae</taxon>
        <taxon>Stephanodiscales</taxon>
        <taxon>Stephanodiscaceae</taxon>
        <taxon>Cyclostephanos</taxon>
    </lineage>
</organism>
<evidence type="ECO:0000313" key="3">
    <source>
        <dbReference type="Proteomes" id="UP001530377"/>
    </source>
</evidence>
<gene>
    <name evidence="2" type="ORF">ACHAXA_009487</name>
</gene>
<reference evidence="2 3" key="1">
    <citation type="submission" date="2024-10" db="EMBL/GenBank/DDBJ databases">
        <title>Updated reference genomes for cyclostephanoid diatoms.</title>
        <authorList>
            <person name="Roberts W.R."/>
            <person name="Alverson A.J."/>
        </authorList>
    </citation>
    <scope>NUCLEOTIDE SEQUENCE [LARGE SCALE GENOMIC DNA]</scope>
    <source>
        <strain evidence="2 3">AJA228-03</strain>
    </source>
</reference>
<feature type="compositionally biased region" description="Basic and acidic residues" evidence="1">
    <location>
        <begin position="19"/>
        <end position="28"/>
    </location>
</feature>